<evidence type="ECO:0000313" key="9">
    <source>
        <dbReference type="Proteomes" id="UP000274271"/>
    </source>
</evidence>
<dbReference type="PROSITE" id="PS50850">
    <property type="entry name" value="MFS"/>
    <property type="match status" value="1"/>
</dbReference>
<keyword evidence="2" id="KW-1003">Cell membrane</keyword>
<evidence type="ECO:0000256" key="2">
    <source>
        <dbReference type="ARBA" id="ARBA00022475"/>
    </source>
</evidence>
<dbReference type="PANTHER" id="PTHR23513">
    <property type="entry name" value="INTEGRAL MEMBRANE EFFLUX PROTEIN-RELATED"/>
    <property type="match status" value="1"/>
</dbReference>
<proteinExistence type="predicted"/>
<dbReference type="PANTHER" id="PTHR23513:SF6">
    <property type="entry name" value="MAJOR FACILITATOR SUPERFAMILY ASSOCIATED DOMAIN-CONTAINING PROTEIN"/>
    <property type="match status" value="1"/>
</dbReference>
<feature type="transmembrane region" description="Helical" evidence="6">
    <location>
        <begin position="171"/>
        <end position="189"/>
    </location>
</feature>
<dbReference type="RefSeq" id="WP_124908527.1">
    <property type="nucleotide sequence ID" value="NZ_RQJP01000004.1"/>
</dbReference>
<reference evidence="8 9" key="1">
    <citation type="submission" date="2018-11" db="EMBL/GenBank/DDBJ databases">
        <authorList>
            <person name="Zhou Z."/>
            <person name="Wang G."/>
        </authorList>
    </citation>
    <scope>NUCLEOTIDE SEQUENCE [LARGE SCALE GENOMIC DNA]</scope>
    <source>
        <strain evidence="8 9">KCTC42998</strain>
    </source>
</reference>
<feature type="transmembrane region" description="Helical" evidence="6">
    <location>
        <begin position="223"/>
        <end position="244"/>
    </location>
</feature>
<dbReference type="SUPFAM" id="SSF103473">
    <property type="entry name" value="MFS general substrate transporter"/>
    <property type="match status" value="1"/>
</dbReference>
<feature type="transmembrane region" description="Helical" evidence="6">
    <location>
        <begin position="37"/>
        <end position="58"/>
    </location>
</feature>
<dbReference type="OrthoDB" id="9763297at2"/>
<feature type="transmembrane region" description="Helical" evidence="6">
    <location>
        <begin position="104"/>
        <end position="133"/>
    </location>
</feature>
<comment type="caution">
    <text evidence="8">The sequence shown here is derived from an EMBL/GenBank/DDBJ whole genome shotgun (WGS) entry which is preliminary data.</text>
</comment>
<feature type="transmembrane region" description="Helical" evidence="6">
    <location>
        <begin position="358"/>
        <end position="377"/>
    </location>
</feature>
<organism evidence="8 9">
    <name type="scientific">Larkinella knui</name>
    <dbReference type="NCBI Taxonomy" id="2025310"/>
    <lineage>
        <taxon>Bacteria</taxon>
        <taxon>Pseudomonadati</taxon>
        <taxon>Bacteroidota</taxon>
        <taxon>Cytophagia</taxon>
        <taxon>Cytophagales</taxon>
        <taxon>Spirosomataceae</taxon>
        <taxon>Larkinella</taxon>
    </lineage>
</organism>
<feature type="domain" description="Major facilitator superfamily (MFS) profile" evidence="7">
    <location>
        <begin position="1"/>
        <end position="420"/>
    </location>
</feature>
<dbReference type="EMBL" id="RQJP01000004">
    <property type="protein sequence ID" value="RRB12576.1"/>
    <property type="molecule type" value="Genomic_DNA"/>
</dbReference>
<feature type="transmembrane region" description="Helical" evidence="6">
    <location>
        <begin position="288"/>
        <end position="310"/>
    </location>
</feature>
<accession>A0A3P1CHP9</accession>
<keyword evidence="3 6" id="KW-0812">Transmembrane</keyword>
<keyword evidence="4 6" id="KW-1133">Transmembrane helix</keyword>
<evidence type="ECO:0000313" key="8">
    <source>
        <dbReference type="EMBL" id="RRB12576.1"/>
    </source>
</evidence>
<feature type="transmembrane region" description="Helical" evidence="6">
    <location>
        <begin position="256"/>
        <end position="276"/>
    </location>
</feature>
<evidence type="ECO:0000256" key="3">
    <source>
        <dbReference type="ARBA" id="ARBA00022692"/>
    </source>
</evidence>
<evidence type="ECO:0000256" key="5">
    <source>
        <dbReference type="ARBA" id="ARBA00023136"/>
    </source>
</evidence>
<dbReference type="InterPro" id="IPR036259">
    <property type="entry name" value="MFS_trans_sf"/>
</dbReference>
<feature type="transmembrane region" description="Helical" evidence="6">
    <location>
        <begin position="70"/>
        <end position="92"/>
    </location>
</feature>
<dbReference type="Gene3D" id="1.20.1250.20">
    <property type="entry name" value="MFS general substrate transporter like domains"/>
    <property type="match status" value="1"/>
</dbReference>
<evidence type="ECO:0000256" key="4">
    <source>
        <dbReference type="ARBA" id="ARBA00022989"/>
    </source>
</evidence>
<evidence type="ECO:0000256" key="1">
    <source>
        <dbReference type="ARBA" id="ARBA00004651"/>
    </source>
</evidence>
<keyword evidence="9" id="KW-1185">Reference proteome</keyword>
<name>A0A3P1CHP9_9BACT</name>
<feature type="transmembrane region" description="Helical" evidence="6">
    <location>
        <begin position="145"/>
        <end position="165"/>
    </location>
</feature>
<gene>
    <name evidence="8" type="ORF">EHT87_20500</name>
</gene>
<evidence type="ECO:0000256" key="6">
    <source>
        <dbReference type="SAM" id="Phobius"/>
    </source>
</evidence>
<evidence type="ECO:0000259" key="7">
    <source>
        <dbReference type="PROSITE" id="PS50850"/>
    </source>
</evidence>
<protein>
    <submittedName>
        <fullName evidence="8">MFS transporter</fullName>
    </submittedName>
</protein>
<dbReference type="Pfam" id="PF07690">
    <property type="entry name" value="MFS_1"/>
    <property type="match status" value="1"/>
</dbReference>
<sequence>MTKRFYALLANSLAASVINNCVWFALTFWLYLETKSVVATSIMAGIYLGAVAFSGFFLGSLVDHHRKKTAMMGSSVASLGFYLIALLLYSANPSSVFSNPASPILWLFILLGLLGAIAGNIRSIAIATLVTLLIAEDQRDRANGLVGTANGVSFLVASLFSGLVIGFLGMFWMLALAIALTALVILHLWSVPIPEREAVSTQAATNSVDIRGTLKAIQQIPGFLALIFFNTFNNFLGGVFMSLMDAYGLSLVSVQVWGLLWGILSMGFIVGGIIVARKGLGSKPLRTLFLANIAMWTVCIFFTIQASIVLLAVGMFIYLCLIPVVEAAEQTIIQKLISPERQGRVFGFAQSVEQAASPITAFIIGPIAQLLFIPFMTTGAGVDLLGPWFGTGSDRGLALLFTVTGFIGLVVTLVAMRSKSYGILANKYQELSDQPTLVNQELPS</sequence>
<feature type="transmembrane region" description="Helical" evidence="6">
    <location>
        <begin position="7"/>
        <end position="31"/>
    </location>
</feature>
<comment type="subcellular location">
    <subcellularLocation>
        <location evidence="1">Cell membrane</location>
        <topology evidence="1">Multi-pass membrane protein</topology>
    </subcellularLocation>
</comment>
<keyword evidence="5 6" id="KW-0472">Membrane</keyword>
<dbReference type="GO" id="GO:0022857">
    <property type="term" value="F:transmembrane transporter activity"/>
    <property type="evidence" value="ECO:0007669"/>
    <property type="project" value="InterPro"/>
</dbReference>
<dbReference type="InterPro" id="IPR011701">
    <property type="entry name" value="MFS"/>
</dbReference>
<dbReference type="InterPro" id="IPR020846">
    <property type="entry name" value="MFS_dom"/>
</dbReference>
<dbReference type="AlphaFoldDB" id="A0A3P1CHP9"/>
<feature type="transmembrane region" description="Helical" evidence="6">
    <location>
        <begin position="397"/>
        <end position="416"/>
    </location>
</feature>
<dbReference type="GO" id="GO:0005886">
    <property type="term" value="C:plasma membrane"/>
    <property type="evidence" value="ECO:0007669"/>
    <property type="project" value="UniProtKB-SubCell"/>
</dbReference>
<dbReference type="Proteomes" id="UP000274271">
    <property type="component" value="Unassembled WGS sequence"/>
</dbReference>